<dbReference type="Gene3D" id="3.10.129.10">
    <property type="entry name" value="Hotdog Thioesterase"/>
    <property type="match status" value="1"/>
</dbReference>
<dbReference type="Proteomes" id="UP000714618">
    <property type="component" value="Unassembled WGS sequence"/>
</dbReference>
<evidence type="ECO:0000313" key="2">
    <source>
        <dbReference type="EMBL" id="CAD0098100.1"/>
    </source>
</evidence>
<evidence type="ECO:0000313" key="3">
    <source>
        <dbReference type="Proteomes" id="UP000714618"/>
    </source>
</evidence>
<dbReference type="AlphaFoldDB" id="A0A9N8K7R3"/>
<dbReference type="EMBL" id="CAIJEO010000008">
    <property type="protein sequence ID" value="CAD0098100.1"/>
    <property type="molecule type" value="Genomic_DNA"/>
</dbReference>
<gene>
    <name evidence="2" type="ORF">AWRI4233_LOCUS6924</name>
</gene>
<dbReference type="InterPro" id="IPR052061">
    <property type="entry name" value="PTE-AB_protein"/>
</dbReference>
<protein>
    <recommendedName>
        <fullName evidence="1">Thioesterase domain-containing protein</fullName>
    </recommendedName>
</protein>
<dbReference type="PANTHER" id="PTHR47260:SF3">
    <property type="entry name" value="THIOESTERASE FAMILY PROTEIN (AFU_ORTHOLOGUE AFUA_7G03960)"/>
    <property type="match status" value="1"/>
</dbReference>
<proteinExistence type="predicted"/>
<dbReference type="InterPro" id="IPR029069">
    <property type="entry name" value="HotDog_dom_sf"/>
</dbReference>
<dbReference type="Pfam" id="PF03061">
    <property type="entry name" value="4HBT"/>
    <property type="match status" value="1"/>
</dbReference>
<sequence>MASDSTSSHAYFTNIPWTSRLLAIPNLRITTPQSRTPKPSTEDSLFATTLATPSTIPHCILFHPRLPATADLSSLSLLLKLEDGCNGYPTILHGGIISTILDESMGILLQELAERKHLERVKTGHAQGELAQGIDAYTKSLHVEFGAAVRTPGVVLVKVRVVERRGRGIRLVARLLQKEGLEEELDGGLVECARGEGVFVTPRGAKL</sequence>
<name>A0A9N8K7R3_9PEZI</name>
<comment type="caution">
    <text evidence="2">The sequence shown here is derived from an EMBL/GenBank/DDBJ whole genome shotgun (WGS) entry which is preliminary data.</text>
</comment>
<dbReference type="PANTHER" id="PTHR47260">
    <property type="entry name" value="UPF0644 PROTEIN PB2B4.06"/>
    <property type="match status" value="1"/>
</dbReference>
<evidence type="ECO:0000259" key="1">
    <source>
        <dbReference type="Pfam" id="PF03061"/>
    </source>
</evidence>
<dbReference type="OrthoDB" id="506431at2759"/>
<dbReference type="InterPro" id="IPR006683">
    <property type="entry name" value="Thioestr_dom"/>
</dbReference>
<organism evidence="2 3">
    <name type="scientific">Aureobasidium mustum</name>
    <dbReference type="NCBI Taxonomy" id="2773714"/>
    <lineage>
        <taxon>Eukaryota</taxon>
        <taxon>Fungi</taxon>
        <taxon>Dikarya</taxon>
        <taxon>Ascomycota</taxon>
        <taxon>Pezizomycotina</taxon>
        <taxon>Dothideomycetes</taxon>
        <taxon>Dothideomycetidae</taxon>
        <taxon>Dothideales</taxon>
        <taxon>Saccotheciaceae</taxon>
        <taxon>Aureobasidium</taxon>
    </lineage>
</organism>
<feature type="domain" description="Thioesterase" evidence="1">
    <location>
        <begin position="91"/>
        <end position="181"/>
    </location>
</feature>
<dbReference type="SUPFAM" id="SSF54637">
    <property type="entry name" value="Thioesterase/thiol ester dehydrase-isomerase"/>
    <property type="match status" value="1"/>
</dbReference>
<accession>A0A9N8K7R3</accession>
<keyword evidence="3" id="KW-1185">Reference proteome</keyword>
<reference evidence="2" key="1">
    <citation type="submission" date="2020-06" db="EMBL/GenBank/DDBJ databases">
        <authorList>
            <person name="Onetto C."/>
        </authorList>
    </citation>
    <scope>NUCLEOTIDE SEQUENCE</scope>
</reference>